<dbReference type="RefSeq" id="XP_040675166.1">
    <property type="nucleotide sequence ID" value="XM_040826828.1"/>
</dbReference>
<organism evidence="3 4">
    <name type="scientific">Metarhizium album (strain ARSEF 1941)</name>
    <dbReference type="NCBI Taxonomy" id="1081103"/>
    <lineage>
        <taxon>Eukaryota</taxon>
        <taxon>Fungi</taxon>
        <taxon>Dikarya</taxon>
        <taxon>Ascomycota</taxon>
        <taxon>Pezizomycotina</taxon>
        <taxon>Sordariomycetes</taxon>
        <taxon>Hypocreomycetidae</taxon>
        <taxon>Hypocreales</taxon>
        <taxon>Clavicipitaceae</taxon>
        <taxon>Metarhizium</taxon>
    </lineage>
</organism>
<dbReference type="Proteomes" id="UP000030816">
    <property type="component" value="Unassembled WGS sequence"/>
</dbReference>
<dbReference type="HOGENOM" id="CLU_081342_0_0_1"/>
<evidence type="ECO:0000313" key="3">
    <source>
        <dbReference type="EMBL" id="KHN94100.1"/>
    </source>
</evidence>
<evidence type="ECO:0000259" key="2">
    <source>
        <dbReference type="Pfam" id="PF05050"/>
    </source>
</evidence>
<accession>A0A0B2WM57</accession>
<proteinExistence type="predicted"/>
<dbReference type="Gene3D" id="3.40.50.150">
    <property type="entry name" value="Vaccinia Virus protein VP39"/>
    <property type="match status" value="1"/>
</dbReference>
<feature type="transmembrane region" description="Helical" evidence="1">
    <location>
        <begin position="6"/>
        <end position="30"/>
    </location>
</feature>
<dbReference type="OrthoDB" id="10006218at2759"/>
<dbReference type="InterPro" id="IPR029063">
    <property type="entry name" value="SAM-dependent_MTases_sf"/>
</dbReference>
<evidence type="ECO:0000256" key="1">
    <source>
        <dbReference type="SAM" id="Phobius"/>
    </source>
</evidence>
<dbReference type="InterPro" id="IPR006342">
    <property type="entry name" value="FkbM_mtfrase"/>
</dbReference>
<dbReference type="Pfam" id="PF05050">
    <property type="entry name" value="Methyltransf_21"/>
    <property type="match status" value="1"/>
</dbReference>
<dbReference type="GeneID" id="63742485"/>
<name>A0A0B2WM57_METAS</name>
<dbReference type="AlphaFoldDB" id="A0A0B2WM57"/>
<feature type="domain" description="Methyltransferase FkbM" evidence="2">
    <location>
        <begin position="61"/>
        <end position="232"/>
    </location>
</feature>
<sequence length="261" mass="29750">MGIGRSYQHILMIAAVWAVLFFIAYLGLVLNQDDVNFIKMPFTRSTVRPRSAVRPRYVFVDLGANRADSLDIFLQRREAKFQYEFPRPEWARHDEADIYLFEGNPGFNEALVEAKQRCLLEGINVNIFPSTIVDVRDGTRTFFLDTVNHDHDYWGSSTYAHHQDALKSGSNGTELTAVDISRWLLMNTLPHDFVVVKMDIEGSEYDVIPHMADMGASSVIDYLFVEWHYTLPEQDAIQRAQVAADTLVANGVNMPHYDSPS</sequence>
<gene>
    <name evidence="3" type="ORF">MAM_08030</name>
</gene>
<comment type="caution">
    <text evidence="3">The sequence shown here is derived from an EMBL/GenBank/DDBJ whole genome shotgun (WGS) entry which is preliminary data.</text>
</comment>
<dbReference type="EMBL" id="AZHE01000041">
    <property type="protein sequence ID" value="KHN94100.1"/>
    <property type="molecule type" value="Genomic_DNA"/>
</dbReference>
<dbReference type="PANTHER" id="PTHR44843:SF14">
    <property type="entry name" value="METHYLTRANSFERASE TYPE 11 DOMAIN-CONTAINING PROTEIN"/>
    <property type="match status" value="1"/>
</dbReference>
<keyword evidence="1" id="KW-1133">Transmembrane helix</keyword>
<dbReference type="PANTHER" id="PTHR44843">
    <property type="entry name" value="METHYLTRANSFERASE"/>
    <property type="match status" value="1"/>
</dbReference>
<dbReference type="SUPFAM" id="SSF53335">
    <property type="entry name" value="S-adenosyl-L-methionine-dependent methyltransferases"/>
    <property type="match status" value="1"/>
</dbReference>
<keyword evidence="1" id="KW-0812">Transmembrane</keyword>
<evidence type="ECO:0000313" key="4">
    <source>
        <dbReference type="Proteomes" id="UP000030816"/>
    </source>
</evidence>
<reference evidence="3 4" key="1">
    <citation type="journal article" date="2014" name="Proc. Natl. Acad. Sci. U.S.A.">
        <title>Trajectory and genomic determinants of fungal-pathogen speciation and host adaptation.</title>
        <authorList>
            <person name="Hu X."/>
            <person name="Xiao G."/>
            <person name="Zheng P."/>
            <person name="Shang Y."/>
            <person name="Su Y."/>
            <person name="Zhang X."/>
            <person name="Liu X."/>
            <person name="Zhan S."/>
            <person name="St Leger R.J."/>
            <person name="Wang C."/>
        </authorList>
    </citation>
    <scope>NUCLEOTIDE SEQUENCE [LARGE SCALE GENOMIC DNA]</scope>
    <source>
        <strain evidence="3 4">ARSEF 1941</strain>
    </source>
</reference>
<protein>
    <recommendedName>
        <fullName evidence="2">Methyltransferase FkbM domain-containing protein</fullName>
    </recommendedName>
</protein>
<keyword evidence="1" id="KW-0472">Membrane</keyword>
<keyword evidence="4" id="KW-1185">Reference proteome</keyword>